<evidence type="ECO:0000313" key="7">
    <source>
        <dbReference type="EMBL" id="OMP85208.1"/>
    </source>
</evidence>
<comment type="caution">
    <text evidence="7">The sequence shown here is derived from an EMBL/GenBank/DDBJ whole genome shotgun (WGS) entry which is preliminary data.</text>
</comment>
<dbReference type="GO" id="GO:0012505">
    <property type="term" value="C:endomembrane system"/>
    <property type="evidence" value="ECO:0007669"/>
    <property type="project" value="TreeGrafter"/>
</dbReference>
<dbReference type="EMBL" id="MSZU01000084">
    <property type="protein sequence ID" value="OMP85208.1"/>
    <property type="molecule type" value="Genomic_DNA"/>
</dbReference>
<evidence type="ECO:0000259" key="6">
    <source>
        <dbReference type="PROSITE" id="PS50089"/>
    </source>
</evidence>
<dbReference type="Proteomes" id="UP000190776">
    <property type="component" value="Unassembled WGS sequence"/>
</dbReference>
<name>A0A1S8BD01_9PEZI</name>
<proteinExistence type="predicted"/>
<dbReference type="GO" id="GO:0061630">
    <property type="term" value="F:ubiquitin protein ligase activity"/>
    <property type="evidence" value="ECO:0007669"/>
    <property type="project" value="TreeGrafter"/>
</dbReference>
<dbReference type="InterPro" id="IPR050731">
    <property type="entry name" value="HRD1_E3_ubiq-ligases"/>
</dbReference>
<dbReference type="SMART" id="SM00184">
    <property type="entry name" value="RING"/>
    <property type="match status" value="1"/>
</dbReference>
<evidence type="ECO:0000256" key="5">
    <source>
        <dbReference type="SAM" id="MobiDB-lite"/>
    </source>
</evidence>
<feature type="domain" description="RING-type" evidence="6">
    <location>
        <begin position="93"/>
        <end position="136"/>
    </location>
</feature>
<keyword evidence="3" id="KW-0862">Zinc</keyword>
<evidence type="ECO:0000256" key="1">
    <source>
        <dbReference type="ARBA" id="ARBA00022723"/>
    </source>
</evidence>
<dbReference type="InterPro" id="IPR001841">
    <property type="entry name" value="Znf_RING"/>
</dbReference>
<dbReference type="GO" id="GO:0016567">
    <property type="term" value="P:protein ubiquitination"/>
    <property type="evidence" value="ECO:0007669"/>
    <property type="project" value="UniProtKB-UniPathway"/>
</dbReference>
<organism evidence="7 8">
    <name type="scientific">Diplodia seriata</name>
    <dbReference type="NCBI Taxonomy" id="420778"/>
    <lineage>
        <taxon>Eukaryota</taxon>
        <taxon>Fungi</taxon>
        <taxon>Dikarya</taxon>
        <taxon>Ascomycota</taxon>
        <taxon>Pezizomycotina</taxon>
        <taxon>Dothideomycetes</taxon>
        <taxon>Dothideomycetes incertae sedis</taxon>
        <taxon>Botryosphaeriales</taxon>
        <taxon>Botryosphaeriaceae</taxon>
        <taxon>Diplodia</taxon>
    </lineage>
</organism>
<evidence type="ECO:0000256" key="4">
    <source>
        <dbReference type="PROSITE-ProRule" id="PRU00175"/>
    </source>
</evidence>
<dbReference type="PANTHER" id="PTHR22763">
    <property type="entry name" value="RING ZINC FINGER PROTEIN"/>
    <property type="match status" value="1"/>
</dbReference>
<protein>
    <submittedName>
        <fullName evidence="7">E3 ubiquitin-protein ligase</fullName>
    </submittedName>
</protein>
<dbReference type="InterPro" id="IPR013083">
    <property type="entry name" value="Znf_RING/FYVE/PHD"/>
</dbReference>
<dbReference type="GO" id="GO:0043161">
    <property type="term" value="P:proteasome-mediated ubiquitin-dependent protein catabolic process"/>
    <property type="evidence" value="ECO:0007669"/>
    <property type="project" value="TreeGrafter"/>
</dbReference>
<dbReference type="UniPathway" id="UPA00143"/>
<reference evidence="7 8" key="1">
    <citation type="submission" date="2017-01" db="EMBL/GenBank/DDBJ databases">
        <title>Draft genome sequence of Diplodia seriata F98.1, a fungal species involved in grapevine trunk diseases.</title>
        <authorList>
            <person name="Robert-Siegwald G."/>
            <person name="Vallet J."/>
            <person name="Abou-Mansour E."/>
            <person name="Xu J."/>
            <person name="Rey P."/>
            <person name="Bertsch C."/>
            <person name="Rego C."/>
            <person name="Larignon P."/>
            <person name="Fontaine F."/>
            <person name="Lebrun M.-H."/>
        </authorList>
    </citation>
    <scope>NUCLEOTIDE SEQUENCE [LARGE SCALE GENOMIC DNA]</scope>
    <source>
        <strain evidence="7 8">F98.1</strain>
    </source>
</reference>
<gene>
    <name evidence="7" type="ORF">BK809_0003876</name>
</gene>
<keyword evidence="1" id="KW-0479">Metal-binding</keyword>
<dbReference type="OrthoDB" id="8062037at2759"/>
<dbReference type="GO" id="GO:0008270">
    <property type="term" value="F:zinc ion binding"/>
    <property type="evidence" value="ECO:0007669"/>
    <property type="project" value="UniProtKB-KW"/>
</dbReference>
<accession>A0A1S8BD01</accession>
<evidence type="ECO:0000256" key="3">
    <source>
        <dbReference type="ARBA" id="ARBA00022833"/>
    </source>
</evidence>
<evidence type="ECO:0000313" key="8">
    <source>
        <dbReference type="Proteomes" id="UP000190776"/>
    </source>
</evidence>
<dbReference type="PROSITE" id="PS50089">
    <property type="entry name" value="ZF_RING_2"/>
    <property type="match status" value="1"/>
</dbReference>
<dbReference type="AlphaFoldDB" id="A0A1S8BD01"/>
<dbReference type="Pfam" id="PF13639">
    <property type="entry name" value="zf-RING_2"/>
    <property type="match status" value="1"/>
</dbReference>
<dbReference type="SUPFAM" id="SSF57850">
    <property type="entry name" value="RING/U-box"/>
    <property type="match status" value="1"/>
</dbReference>
<dbReference type="CDD" id="cd16454">
    <property type="entry name" value="RING-H2_PA-TM-RING"/>
    <property type="match status" value="1"/>
</dbReference>
<dbReference type="Gene3D" id="3.30.40.10">
    <property type="entry name" value="Zinc/RING finger domain, C3HC4 (zinc finger)"/>
    <property type="match status" value="1"/>
</dbReference>
<sequence>MYSDLVHEQCIKTPNYFNPLLLPHPAHHPKKNPRGTQPNPLSPDCPQSRLSHVFHTPQPRRSPQHRQLHPEQRTRLIADALTPALPRPDDPTCPICLDAYGKDADTAALPCKHVFDRACVREWLQEPPRNTCPVCRYEVWPEDEDESDEDEGDVPPLVFVPNVPIAALGAAARAAVRAALRGGLGGGGGAAAGGAAGAGPGGVVVGVVGPADAAGEQDSDLDSEDFDHDAQPMGDVPLGLGIDDFPPGEGPVVHADDGAEIDEDEEREIDNIVNQALMAQGPPNMNGGNHALPVVVYPNMRIPSSAWRQVHWMPAERRLSVRAALHRARYGPSPREAVFAEAARLRARDDILAAEGTVEMVLVDIPRMILSLLGDENLRIRSRRVQDVINAMLRQATYLDGREAIGGAMFNMMLRTARREILRQRHERAGFRGRVRHWFGVRPVREITDVVQDDATDDMLADGLDVAAEMARRMINSLRVVRLATTGVAAAAGNQA</sequence>
<dbReference type="STRING" id="420778.A0A1S8BD01"/>
<evidence type="ECO:0000256" key="2">
    <source>
        <dbReference type="ARBA" id="ARBA00022771"/>
    </source>
</evidence>
<feature type="region of interest" description="Disordered" evidence="5">
    <location>
        <begin position="21"/>
        <end position="70"/>
    </location>
</feature>
<keyword evidence="2 4" id="KW-0863">Zinc-finger</keyword>